<evidence type="ECO:0000313" key="2">
    <source>
        <dbReference type="Proteomes" id="UP000431826"/>
    </source>
</evidence>
<accession>A0A640URK6</accession>
<dbReference type="AlphaFoldDB" id="A0A640URK6"/>
<dbReference type="GO" id="GO:0005975">
    <property type="term" value="P:carbohydrate metabolic process"/>
    <property type="evidence" value="ECO:0007669"/>
    <property type="project" value="InterPro"/>
</dbReference>
<gene>
    <name evidence="1" type="ORF">Stube_13990</name>
</gene>
<protein>
    <submittedName>
        <fullName evidence="1">Uncharacterized protein</fullName>
    </submittedName>
</protein>
<name>A0A640URK6_9ACTN</name>
<dbReference type="EMBL" id="BLIR01000001">
    <property type="protein sequence ID" value="GFE36726.1"/>
    <property type="molecule type" value="Genomic_DNA"/>
</dbReference>
<dbReference type="InterPro" id="IPR008928">
    <property type="entry name" value="6-hairpin_glycosidase_sf"/>
</dbReference>
<keyword evidence="2" id="KW-1185">Reference proteome</keyword>
<reference evidence="1 2" key="1">
    <citation type="submission" date="2019-12" db="EMBL/GenBank/DDBJ databases">
        <title>Whole genome shotgun sequence of Streptomyces tubercidicus NBRC 13090.</title>
        <authorList>
            <person name="Ichikawa N."/>
            <person name="Kimura A."/>
            <person name="Kitahashi Y."/>
            <person name="Komaki H."/>
            <person name="Tamura T."/>
        </authorList>
    </citation>
    <scope>NUCLEOTIDE SEQUENCE [LARGE SCALE GENOMIC DNA]</scope>
    <source>
        <strain evidence="1 2">NBRC 13090</strain>
    </source>
</reference>
<dbReference type="Proteomes" id="UP000431826">
    <property type="component" value="Unassembled WGS sequence"/>
</dbReference>
<sequence length="71" mass="8079">MMPMVKFLSPDDPRFRSTVQAIGENLVADSLVFRYDPKVSPDGLDGTEGTFSTCSFWWVWGISRRHSPISR</sequence>
<organism evidence="1 2">
    <name type="scientific">Streptomyces tubercidicus</name>
    <dbReference type="NCBI Taxonomy" id="47759"/>
    <lineage>
        <taxon>Bacteria</taxon>
        <taxon>Bacillati</taxon>
        <taxon>Actinomycetota</taxon>
        <taxon>Actinomycetes</taxon>
        <taxon>Kitasatosporales</taxon>
        <taxon>Streptomycetaceae</taxon>
        <taxon>Streptomyces</taxon>
    </lineage>
</organism>
<evidence type="ECO:0000313" key="1">
    <source>
        <dbReference type="EMBL" id="GFE36726.1"/>
    </source>
</evidence>
<dbReference type="SUPFAM" id="SSF48208">
    <property type="entry name" value="Six-hairpin glycosidases"/>
    <property type="match status" value="1"/>
</dbReference>
<proteinExistence type="predicted"/>
<comment type="caution">
    <text evidence="1">The sequence shown here is derived from an EMBL/GenBank/DDBJ whole genome shotgun (WGS) entry which is preliminary data.</text>
</comment>